<dbReference type="InterPro" id="IPR036236">
    <property type="entry name" value="Znf_C2H2_sf"/>
</dbReference>
<evidence type="ECO:0000256" key="2">
    <source>
        <dbReference type="SAM" id="MobiDB-lite"/>
    </source>
</evidence>
<keyword evidence="5" id="KW-1185">Reference proteome</keyword>
<evidence type="ECO:0000259" key="3">
    <source>
        <dbReference type="PROSITE" id="PS50157"/>
    </source>
</evidence>
<sequence>MEDNHRCKLCSREFSNGKSLRGHMRSHVMINLPPAETEDSMVLQDDGAEEEPSPPPPRRFRRSKRRRLTKPRVIPSFLAMGAAGDSSPVSSSVTDSSPEEDGAHCLILLSRDHWTNRGEGEGQKGKFRCESCGRVFRSYQALGGHRASHNKKKKMTMKGKIGNSGDDQETIEDTHECPLCGRVFSSGQALGGHKRSHFSGGGILDISASATSSSTAMDVAEEDQRVPRTSAGIFIVDLNLPAPHDDDDDDDDVSRIDGMSAILDACVLRPH</sequence>
<feature type="domain" description="C2H2-type" evidence="3">
    <location>
        <begin position="127"/>
        <end position="154"/>
    </location>
</feature>
<dbReference type="EMBL" id="OOIL02000547">
    <property type="protein sequence ID" value="VFQ66335.1"/>
    <property type="molecule type" value="Genomic_DNA"/>
</dbReference>
<reference evidence="4 5" key="1">
    <citation type="submission" date="2018-04" db="EMBL/GenBank/DDBJ databases">
        <authorList>
            <person name="Vogel A."/>
        </authorList>
    </citation>
    <scope>NUCLEOTIDE SEQUENCE [LARGE SCALE GENOMIC DNA]</scope>
</reference>
<dbReference type="PROSITE" id="PS50157">
    <property type="entry name" value="ZINC_FINGER_C2H2_2"/>
    <property type="match status" value="3"/>
</dbReference>
<feature type="domain" description="C2H2-type" evidence="3">
    <location>
        <begin position="5"/>
        <end position="27"/>
    </location>
</feature>
<dbReference type="InterPro" id="IPR044303">
    <property type="entry name" value="ZAT1/4/9"/>
</dbReference>
<accession>A0A484KPD6</accession>
<keyword evidence="1" id="KW-0479">Metal-binding</keyword>
<feature type="compositionally biased region" description="Low complexity" evidence="2">
    <location>
        <begin position="85"/>
        <end position="96"/>
    </location>
</feature>
<protein>
    <recommendedName>
        <fullName evidence="3">C2H2-type domain-containing protein</fullName>
    </recommendedName>
</protein>
<evidence type="ECO:0000256" key="1">
    <source>
        <dbReference type="PROSITE-ProRule" id="PRU00042"/>
    </source>
</evidence>
<dbReference type="GO" id="GO:0006355">
    <property type="term" value="P:regulation of DNA-templated transcription"/>
    <property type="evidence" value="ECO:0007669"/>
    <property type="project" value="InterPro"/>
</dbReference>
<dbReference type="GO" id="GO:0008270">
    <property type="term" value="F:zinc ion binding"/>
    <property type="evidence" value="ECO:0007669"/>
    <property type="project" value="UniProtKB-KW"/>
</dbReference>
<feature type="compositionally biased region" description="Basic residues" evidence="2">
    <location>
        <begin position="146"/>
        <end position="157"/>
    </location>
</feature>
<feature type="domain" description="C2H2-type" evidence="3">
    <location>
        <begin position="175"/>
        <end position="197"/>
    </location>
</feature>
<keyword evidence="1" id="KW-0863">Zinc-finger</keyword>
<feature type="region of interest" description="Disordered" evidence="2">
    <location>
        <begin position="144"/>
        <end position="169"/>
    </location>
</feature>
<dbReference type="Gene3D" id="3.30.160.60">
    <property type="entry name" value="Classic Zinc Finger"/>
    <property type="match status" value="1"/>
</dbReference>
<evidence type="ECO:0000313" key="4">
    <source>
        <dbReference type="EMBL" id="VFQ66335.1"/>
    </source>
</evidence>
<dbReference type="PANTHER" id="PTHR46326">
    <property type="entry name" value="ZINC FINGER PROTEIN ZAT1-RELATED"/>
    <property type="match status" value="1"/>
</dbReference>
<name>A0A484KPD6_9ASTE</name>
<dbReference type="Proteomes" id="UP000595140">
    <property type="component" value="Unassembled WGS sequence"/>
</dbReference>
<feature type="region of interest" description="Disordered" evidence="2">
    <location>
        <begin position="33"/>
        <end position="100"/>
    </location>
</feature>
<gene>
    <name evidence="4" type="ORF">CCAM_LOCUS8111</name>
</gene>
<dbReference type="SUPFAM" id="SSF57667">
    <property type="entry name" value="beta-beta-alpha zinc fingers"/>
    <property type="match status" value="2"/>
</dbReference>
<organism evidence="4 5">
    <name type="scientific">Cuscuta campestris</name>
    <dbReference type="NCBI Taxonomy" id="132261"/>
    <lineage>
        <taxon>Eukaryota</taxon>
        <taxon>Viridiplantae</taxon>
        <taxon>Streptophyta</taxon>
        <taxon>Embryophyta</taxon>
        <taxon>Tracheophyta</taxon>
        <taxon>Spermatophyta</taxon>
        <taxon>Magnoliopsida</taxon>
        <taxon>eudicotyledons</taxon>
        <taxon>Gunneridae</taxon>
        <taxon>Pentapetalae</taxon>
        <taxon>asterids</taxon>
        <taxon>lamiids</taxon>
        <taxon>Solanales</taxon>
        <taxon>Convolvulaceae</taxon>
        <taxon>Cuscuteae</taxon>
        <taxon>Cuscuta</taxon>
        <taxon>Cuscuta subgen. Grammica</taxon>
        <taxon>Cuscuta sect. Cleistogrammica</taxon>
    </lineage>
</organism>
<dbReference type="Pfam" id="PF13912">
    <property type="entry name" value="zf-C2H2_6"/>
    <property type="match status" value="3"/>
</dbReference>
<dbReference type="AlphaFoldDB" id="A0A484KPD6"/>
<dbReference type="PROSITE" id="PS00028">
    <property type="entry name" value="ZINC_FINGER_C2H2_1"/>
    <property type="match status" value="3"/>
</dbReference>
<dbReference type="SMART" id="SM00355">
    <property type="entry name" value="ZnF_C2H2"/>
    <property type="match status" value="3"/>
</dbReference>
<dbReference type="InterPro" id="IPR013087">
    <property type="entry name" value="Znf_C2H2_type"/>
</dbReference>
<dbReference type="PANTHER" id="PTHR46326:SF2">
    <property type="entry name" value="ZINC FINGER PROTEIN ZAT1-RELATED"/>
    <property type="match status" value="1"/>
</dbReference>
<proteinExistence type="predicted"/>
<evidence type="ECO:0000313" key="5">
    <source>
        <dbReference type="Proteomes" id="UP000595140"/>
    </source>
</evidence>
<feature type="compositionally biased region" description="Basic residues" evidence="2">
    <location>
        <begin position="58"/>
        <end position="70"/>
    </location>
</feature>
<dbReference type="OrthoDB" id="9411774at2759"/>
<keyword evidence="1" id="KW-0862">Zinc</keyword>